<dbReference type="InterPro" id="IPR051933">
    <property type="entry name" value="Resuscitation_pf_RpfB"/>
</dbReference>
<dbReference type="AlphaFoldDB" id="A0A0U2WTG1"/>
<dbReference type="GO" id="GO:0004553">
    <property type="term" value="F:hydrolase activity, hydrolyzing O-glycosyl compounds"/>
    <property type="evidence" value="ECO:0007669"/>
    <property type="project" value="InterPro"/>
</dbReference>
<feature type="compositionally biased region" description="Basic and acidic residues" evidence="2">
    <location>
        <begin position="83"/>
        <end position="108"/>
    </location>
</feature>
<dbReference type="SUPFAM" id="SSF50685">
    <property type="entry name" value="Barwin-like endoglucanases"/>
    <property type="match status" value="1"/>
</dbReference>
<keyword evidence="1" id="KW-0732">Signal</keyword>
<dbReference type="RefSeq" id="WP_208928096.1">
    <property type="nucleotide sequence ID" value="NZ_CP013655.1"/>
</dbReference>
<dbReference type="KEGG" id="erx:ATZ35_15760"/>
<evidence type="ECO:0000256" key="1">
    <source>
        <dbReference type="ARBA" id="ARBA00022729"/>
    </source>
</evidence>
<accession>A0A0U2WTG1</accession>
<evidence type="ECO:0000256" key="2">
    <source>
        <dbReference type="SAM" id="MobiDB-lite"/>
    </source>
</evidence>
<dbReference type="InterPro" id="IPR010611">
    <property type="entry name" value="3D_dom"/>
</dbReference>
<proteinExistence type="predicted"/>
<name>A0A0U2WTG1_9ENTE</name>
<evidence type="ECO:0000259" key="3">
    <source>
        <dbReference type="Pfam" id="PF06725"/>
    </source>
</evidence>
<dbReference type="GO" id="GO:0019867">
    <property type="term" value="C:outer membrane"/>
    <property type="evidence" value="ECO:0007669"/>
    <property type="project" value="InterPro"/>
</dbReference>
<dbReference type="CDD" id="cd22786">
    <property type="entry name" value="DPBB_YuiC-like"/>
    <property type="match status" value="1"/>
</dbReference>
<evidence type="ECO:0000313" key="5">
    <source>
        <dbReference type="Proteomes" id="UP000067523"/>
    </source>
</evidence>
<dbReference type="InterPro" id="IPR036908">
    <property type="entry name" value="RlpA-like_sf"/>
</dbReference>
<feature type="domain" description="3D" evidence="3">
    <location>
        <begin position="156"/>
        <end position="215"/>
    </location>
</feature>
<sequence>MKRKWLAILFIITYFITGAVIPVYAAENKSSDIKSLTDYTIVPEYKTKKLSSSMIHSITDGKAFQLVKSDILNKEKIEKEQAKKAKAEAEKKEQLSKQKAESEQKQAELAKQTAESSKPSGQKLIMEATAYSCNEGFIGGGNLTAMGQDLRLDPMAIAVDPSVIPLGTKLHVEGYGEAIASDTGGAIKGNIIDLHFSDVAQCINWGRRQVEVTILS</sequence>
<dbReference type="Proteomes" id="UP000067523">
    <property type="component" value="Chromosome"/>
</dbReference>
<dbReference type="Gene3D" id="2.40.40.10">
    <property type="entry name" value="RlpA-like domain"/>
    <property type="match status" value="1"/>
</dbReference>
<dbReference type="Pfam" id="PF06725">
    <property type="entry name" value="3D"/>
    <property type="match status" value="1"/>
</dbReference>
<dbReference type="STRING" id="118060.ATZ35_15760"/>
<feature type="region of interest" description="Disordered" evidence="2">
    <location>
        <begin position="83"/>
        <end position="121"/>
    </location>
</feature>
<dbReference type="PANTHER" id="PTHR39160">
    <property type="entry name" value="CELL WALL-BINDING PROTEIN YOCH"/>
    <property type="match status" value="1"/>
</dbReference>
<dbReference type="PANTHER" id="PTHR39160:SF6">
    <property type="entry name" value="CELL WALL-BINDING PROTEIN YOCH"/>
    <property type="match status" value="1"/>
</dbReference>
<dbReference type="GO" id="GO:0009254">
    <property type="term" value="P:peptidoglycan turnover"/>
    <property type="evidence" value="ECO:0007669"/>
    <property type="project" value="InterPro"/>
</dbReference>
<gene>
    <name evidence="4" type="ORF">ATZ35_15760</name>
</gene>
<organism evidence="4 5">
    <name type="scientific">Enterococcus rotai</name>
    <dbReference type="NCBI Taxonomy" id="118060"/>
    <lineage>
        <taxon>Bacteria</taxon>
        <taxon>Bacillati</taxon>
        <taxon>Bacillota</taxon>
        <taxon>Bacilli</taxon>
        <taxon>Lactobacillales</taxon>
        <taxon>Enterococcaceae</taxon>
        <taxon>Enterococcus</taxon>
    </lineage>
</organism>
<evidence type="ECO:0000313" key="4">
    <source>
        <dbReference type="EMBL" id="ALS38550.1"/>
    </source>
</evidence>
<reference evidence="5" key="1">
    <citation type="submission" date="2015-12" db="EMBL/GenBank/DDBJ databases">
        <authorList>
            <person name="Lauer A."/>
            <person name="Humrighouse B."/>
            <person name="Loparev V."/>
            <person name="Shewmaker P.L."/>
            <person name="Whitney A.M."/>
            <person name="McLaughlin R.W."/>
        </authorList>
    </citation>
    <scope>NUCLEOTIDE SEQUENCE [LARGE SCALE GENOMIC DNA]</scope>
    <source>
        <strain evidence="5">LMG 26678</strain>
    </source>
</reference>
<protein>
    <recommendedName>
        <fullName evidence="3">3D domain-containing protein</fullName>
    </recommendedName>
</protein>
<keyword evidence="5" id="KW-1185">Reference proteome</keyword>
<dbReference type="EMBL" id="CP013655">
    <property type="protein sequence ID" value="ALS38550.1"/>
    <property type="molecule type" value="Genomic_DNA"/>
</dbReference>